<dbReference type="Proteomes" id="UP000324800">
    <property type="component" value="Unassembled WGS sequence"/>
</dbReference>
<dbReference type="EMBL" id="SNRW01010571">
    <property type="protein sequence ID" value="KAA6376374.1"/>
    <property type="molecule type" value="Genomic_DNA"/>
</dbReference>
<comment type="caution">
    <text evidence="1">The sequence shown here is derived from an EMBL/GenBank/DDBJ whole genome shotgun (WGS) entry which is preliminary data.</text>
</comment>
<name>A0A5J4V1F4_9EUKA</name>
<dbReference type="InterPro" id="IPR043128">
    <property type="entry name" value="Rev_trsase/Diguanyl_cyclase"/>
</dbReference>
<dbReference type="Gene3D" id="3.30.70.270">
    <property type="match status" value="1"/>
</dbReference>
<protein>
    <recommendedName>
        <fullName evidence="3">Reverse transcriptase domain-containing protein</fullName>
    </recommendedName>
</protein>
<sequence>MLSLELNKFGVYSSTGKRDANAEVKTSQFAFLLQRVCIAGSAAMIQEDPAAEQRFFLSIHNSARILDGDAQQKHEKVFLNEQFKEALGQYGDVSQRSWKAIKRQDHEISADQQGFIVTSCYTNSSRLVKSTQNQPRTNTDLSSAFKTSPISSTKQAAFFSQYYGFGKVLSRDTLIYPSQEFQHKEMLPFPSQSALHAPQPMILSDRNNGLNLPHNKVVLFYLQFRNNHNQLERLERSLSKRRMMQTQPIMTKKTLSELQSQYQSSDDGKVFNENDPFGPEDTDLINRPIPDKLTAKADQQNYIRLTEEKKYGARPYWVSIEALHQLELIQCCRSHHGTSFQMMEYQKQHNKESISGVVVEANNIRTLKISFIVSRPDGKLRKILDCRAINNITQQINFKIDGFERNKQILEREIFATVLDLKDSFDHISVSEQILPYFSFKFLNRTYTY</sequence>
<dbReference type="SUPFAM" id="SSF56672">
    <property type="entry name" value="DNA/RNA polymerases"/>
    <property type="match status" value="1"/>
</dbReference>
<organism evidence="1 2">
    <name type="scientific">Streblomastix strix</name>
    <dbReference type="NCBI Taxonomy" id="222440"/>
    <lineage>
        <taxon>Eukaryota</taxon>
        <taxon>Metamonada</taxon>
        <taxon>Preaxostyla</taxon>
        <taxon>Oxymonadida</taxon>
        <taxon>Streblomastigidae</taxon>
        <taxon>Streblomastix</taxon>
    </lineage>
</organism>
<dbReference type="InterPro" id="IPR043502">
    <property type="entry name" value="DNA/RNA_pol_sf"/>
</dbReference>
<proteinExistence type="predicted"/>
<reference evidence="1 2" key="1">
    <citation type="submission" date="2019-03" db="EMBL/GenBank/DDBJ databases">
        <title>Single cell metagenomics reveals metabolic interactions within the superorganism composed of flagellate Streblomastix strix and complex community of Bacteroidetes bacteria on its surface.</title>
        <authorList>
            <person name="Treitli S.C."/>
            <person name="Kolisko M."/>
            <person name="Husnik F."/>
            <person name="Keeling P."/>
            <person name="Hampl V."/>
        </authorList>
    </citation>
    <scope>NUCLEOTIDE SEQUENCE [LARGE SCALE GENOMIC DNA]</scope>
    <source>
        <strain evidence="1">ST1C</strain>
    </source>
</reference>
<evidence type="ECO:0000313" key="1">
    <source>
        <dbReference type="EMBL" id="KAA6376374.1"/>
    </source>
</evidence>
<dbReference type="Gene3D" id="3.10.10.10">
    <property type="entry name" value="HIV Type 1 Reverse Transcriptase, subunit A, domain 1"/>
    <property type="match status" value="1"/>
</dbReference>
<evidence type="ECO:0000313" key="2">
    <source>
        <dbReference type="Proteomes" id="UP000324800"/>
    </source>
</evidence>
<gene>
    <name evidence="1" type="ORF">EZS28_028096</name>
</gene>
<evidence type="ECO:0008006" key="3">
    <source>
        <dbReference type="Google" id="ProtNLM"/>
    </source>
</evidence>
<dbReference type="AlphaFoldDB" id="A0A5J4V1F4"/>
<accession>A0A5J4V1F4</accession>